<feature type="binding site" description="axial binding residue" evidence="12">
    <location>
        <position position="327"/>
    </location>
    <ligand>
        <name>heme</name>
        <dbReference type="ChEBI" id="CHEBI:30413"/>
    </ligand>
    <ligandPart>
        <name>Fe</name>
        <dbReference type="ChEBI" id="CHEBI:18248"/>
    </ligandPart>
</feature>
<comment type="subunit">
    <text evidence="12">Interacts with CtaB.</text>
</comment>
<comment type="cofactor">
    <cofactor evidence="1 12">
        <name>heme b</name>
        <dbReference type="ChEBI" id="CHEBI:60344"/>
    </cofactor>
</comment>
<keyword evidence="14" id="KW-1185">Reference proteome</keyword>
<keyword evidence="3 12" id="KW-0812">Transmembrane</keyword>
<keyword evidence="8 12" id="KW-0350">Heme biosynthesis</keyword>
<evidence type="ECO:0000256" key="3">
    <source>
        <dbReference type="ARBA" id="ARBA00022692"/>
    </source>
</evidence>
<feature type="transmembrane region" description="Helical" evidence="12">
    <location>
        <begin position="21"/>
        <end position="42"/>
    </location>
</feature>
<dbReference type="KEGG" id="slan:GV829_00455"/>
<evidence type="ECO:0000256" key="11">
    <source>
        <dbReference type="ARBA" id="ARBA00048044"/>
    </source>
</evidence>
<evidence type="ECO:0000256" key="6">
    <source>
        <dbReference type="ARBA" id="ARBA00023002"/>
    </source>
</evidence>
<feature type="transmembrane region" description="Helical" evidence="12">
    <location>
        <begin position="107"/>
        <end position="125"/>
    </location>
</feature>
<dbReference type="GO" id="GO:0046872">
    <property type="term" value="F:metal ion binding"/>
    <property type="evidence" value="ECO:0007669"/>
    <property type="project" value="UniProtKB-KW"/>
</dbReference>
<name>A0A6M4ARQ2_9SPHN</name>
<dbReference type="GO" id="GO:0005886">
    <property type="term" value="C:plasma membrane"/>
    <property type="evidence" value="ECO:0007669"/>
    <property type="project" value="UniProtKB-SubCell"/>
</dbReference>
<dbReference type="InterPro" id="IPR003780">
    <property type="entry name" value="COX15/CtaA_fam"/>
</dbReference>
<protein>
    <recommendedName>
        <fullName evidence="12">Heme A synthase</fullName>
        <shortName evidence="12">HAS</shortName>
        <ecNumber evidence="12">1.17.99.9</ecNumber>
    </recommendedName>
    <alternativeName>
        <fullName evidence="12">Cytochrome aa3-controlling protein</fullName>
    </alternativeName>
</protein>
<keyword evidence="7 12" id="KW-0408">Iron</keyword>
<feature type="transmembrane region" description="Helical" evidence="12">
    <location>
        <begin position="209"/>
        <end position="233"/>
    </location>
</feature>
<feature type="transmembrane region" description="Helical" evidence="12">
    <location>
        <begin position="325"/>
        <end position="345"/>
    </location>
</feature>
<feature type="transmembrane region" description="Helical" evidence="12">
    <location>
        <begin position="168"/>
        <end position="188"/>
    </location>
</feature>
<reference evidence="13 14" key="1">
    <citation type="submission" date="2020-01" db="EMBL/GenBank/DDBJ databases">
        <title>Sphingomonas sp. strain CSW-10.</title>
        <authorList>
            <person name="Chen W.-M."/>
        </authorList>
    </citation>
    <scope>NUCLEOTIDE SEQUENCE [LARGE SCALE GENOMIC DNA]</scope>
    <source>
        <strain evidence="13 14">CSW-10</strain>
    </source>
</reference>
<evidence type="ECO:0000256" key="10">
    <source>
        <dbReference type="ARBA" id="ARBA00044501"/>
    </source>
</evidence>
<dbReference type="EC" id="1.17.99.9" evidence="12"/>
<keyword evidence="6 12" id="KW-0560">Oxidoreductase</keyword>
<evidence type="ECO:0000256" key="2">
    <source>
        <dbReference type="ARBA" id="ARBA00004141"/>
    </source>
</evidence>
<dbReference type="InterPro" id="IPR023754">
    <property type="entry name" value="HemeA_Synthase_type2"/>
</dbReference>
<proteinExistence type="inferred from homology"/>
<evidence type="ECO:0000256" key="1">
    <source>
        <dbReference type="ARBA" id="ARBA00001970"/>
    </source>
</evidence>
<comment type="subcellular location">
    <subcellularLocation>
        <location evidence="12">Cell membrane</location>
        <topology evidence="12">Multi-pass membrane protein</topology>
    </subcellularLocation>
    <subcellularLocation>
        <location evidence="2">Membrane</location>
        <topology evidence="2">Multi-pass membrane protein</topology>
    </subcellularLocation>
</comment>
<dbReference type="PANTHER" id="PTHR23289:SF2">
    <property type="entry name" value="CYTOCHROME C OXIDASE ASSEMBLY PROTEIN COX15 HOMOLOG"/>
    <property type="match status" value="1"/>
</dbReference>
<dbReference type="GO" id="GO:0006784">
    <property type="term" value="P:heme A biosynthetic process"/>
    <property type="evidence" value="ECO:0007669"/>
    <property type="project" value="UniProtKB-UniRule"/>
</dbReference>
<feature type="transmembrane region" description="Helical" evidence="12">
    <location>
        <begin position="265"/>
        <end position="287"/>
    </location>
</feature>
<dbReference type="Proteomes" id="UP000503018">
    <property type="component" value="Chromosome"/>
</dbReference>
<evidence type="ECO:0000313" key="13">
    <source>
        <dbReference type="EMBL" id="QJQ31110.1"/>
    </source>
</evidence>
<dbReference type="PANTHER" id="PTHR23289">
    <property type="entry name" value="CYTOCHROME C OXIDASE ASSEMBLY PROTEIN COX15"/>
    <property type="match status" value="1"/>
</dbReference>
<keyword evidence="5 12" id="KW-1133">Transmembrane helix</keyword>
<evidence type="ECO:0000256" key="8">
    <source>
        <dbReference type="ARBA" id="ARBA00023133"/>
    </source>
</evidence>
<evidence type="ECO:0000256" key="7">
    <source>
        <dbReference type="ARBA" id="ARBA00023004"/>
    </source>
</evidence>
<evidence type="ECO:0000313" key="14">
    <source>
        <dbReference type="Proteomes" id="UP000503018"/>
    </source>
</evidence>
<comment type="pathway">
    <text evidence="10 12">Porphyrin-containing compound metabolism; heme A biosynthesis; heme A from heme O: step 1/1.</text>
</comment>
<dbReference type="GO" id="GO:0120547">
    <property type="term" value="F:heme A synthase activity"/>
    <property type="evidence" value="ECO:0007669"/>
    <property type="project" value="UniProtKB-EC"/>
</dbReference>
<comment type="similarity">
    <text evidence="12">Belongs to the COX15/CtaA family. Type 2 subfamily.</text>
</comment>
<organism evidence="13 14">
    <name type="scientific">Sphingomonas lacunae</name>
    <dbReference type="NCBI Taxonomy" id="2698828"/>
    <lineage>
        <taxon>Bacteria</taxon>
        <taxon>Pseudomonadati</taxon>
        <taxon>Pseudomonadota</taxon>
        <taxon>Alphaproteobacteria</taxon>
        <taxon>Sphingomonadales</taxon>
        <taxon>Sphingomonadaceae</taxon>
        <taxon>Sphingomonas</taxon>
    </lineage>
</organism>
<evidence type="ECO:0000256" key="12">
    <source>
        <dbReference type="HAMAP-Rule" id="MF_01665"/>
    </source>
</evidence>
<keyword evidence="4 12" id="KW-0479">Metal-binding</keyword>
<evidence type="ECO:0000256" key="9">
    <source>
        <dbReference type="ARBA" id="ARBA00023136"/>
    </source>
</evidence>
<comment type="catalytic activity">
    <reaction evidence="11">
        <text>Fe(II)-heme o + 2 A + H2O = Fe(II)-heme a + 2 AH2</text>
        <dbReference type="Rhea" id="RHEA:63388"/>
        <dbReference type="ChEBI" id="CHEBI:13193"/>
        <dbReference type="ChEBI" id="CHEBI:15377"/>
        <dbReference type="ChEBI" id="CHEBI:17499"/>
        <dbReference type="ChEBI" id="CHEBI:60530"/>
        <dbReference type="ChEBI" id="CHEBI:61715"/>
        <dbReference type="EC" id="1.17.99.9"/>
    </reaction>
    <physiologicalReaction direction="left-to-right" evidence="11">
        <dbReference type="Rhea" id="RHEA:63389"/>
    </physiologicalReaction>
</comment>
<evidence type="ECO:0000256" key="5">
    <source>
        <dbReference type="ARBA" id="ARBA00022989"/>
    </source>
</evidence>
<keyword evidence="12" id="KW-1003">Cell membrane</keyword>
<dbReference type="UniPathway" id="UPA00269">
    <property type="reaction ID" value="UER00713"/>
</dbReference>
<evidence type="ECO:0000256" key="4">
    <source>
        <dbReference type="ARBA" id="ARBA00022723"/>
    </source>
</evidence>
<dbReference type="AlphaFoldDB" id="A0A6M4ARQ2"/>
<gene>
    <name evidence="12" type="primary">ctaA</name>
    <name evidence="13" type="ORF">GV829_00455</name>
</gene>
<feature type="transmembrane region" description="Helical" evidence="12">
    <location>
        <begin position="299"/>
        <end position="319"/>
    </location>
</feature>
<comment type="function">
    <text evidence="12">Catalyzes the conversion of heme O to heme A by two successive hydroxylations of the methyl group at C8. The first hydroxylation forms heme I, the second hydroxylation results in an unstable dihydroxymethyl group, which spontaneously dehydrates, resulting in the formyl group of heme A.</text>
</comment>
<dbReference type="RefSeq" id="WP_169943322.1">
    <property type="nucleotide sequence ID" value="NZ_CP053015.1"/>
</dbReference>
<keyword evidence="9 12" id="KW-0472">Membrane</keyword>
<dbReference type="EMBL" id="CP053015">
    <property type="protein sequence ID" value="QJQ31110.1"/>
    <property type="molecule type" value="Genomic_DNA"/>
</dbReference>
<dbReference type="Pfam" id="PF02628">
    <property type="entry name" value="COX15-CtaA"/>
    <property type="match status" value="1"/>
</dbReference>
<dbReference type="HAMAP" id="MF_01665">
    <property type="entry name" value="HemeA_synth_type2"/>
    <property type="match status" value="1"/>
</dbReference>
<accession>A0A6M4ARQ2</accession>
<feature type="transmembrane region" description="Helical" evidence="12">
    <location>
        <begin position="137"/>
        <end position="156"/>
    </location>
</feature>
<sequence length="363" mass="39530">MLAPPKSHLNDHLDHGTNLRALVLWLYAVAALIVLMVIVGGITRLTESGLSITEWKPVSGALPPLTAADWEHQFALYRETTQYKQLNVGMSMADFQFIFFWEWVHRLLGRIIGLAFAVPLVWFAVRRMIPVGYGWRLVALLALGGLQGVVGWWMVVSGLVGRTEVSHYRLAVHLCLALFILGAIVWTARDLAVLARDGSARPARLRLPVTVVLIVLTLQLFWGAFTAGLRAGYAFSSWPLMGDEFFPSATPMVQPWLLNLVDNPIVVQFIHRWWAFAAAGALIWLGIKAARAGSKSGAVLHLLVVTQIVLGVATLLTGVELWVAVAHQGVGALLVAAAAWAGHVVSRSYPGPHRIAGTSSVPA</sequence>
<feature type="binding site" description="axial binding residue" evidence="12">
    <location>
        <position position="271"/>
    </location>
    <ligand>
        <name>heme</name>
        <dbReference type="ChEBI" id="CHEBI:30413"/>
    </ligand>
    <ligandPart>
        <name>Fe</name>
        <dbReference type="ChEBI" id="CHEBI:18248"/>
    </ligandPart>
</feature>